<reference evidence="7 8" key="1">
    <citation type="submission" date="2007-10" db="EMBL/GenBank/DDBJ databases">
        <title>Complete sequence of Desulfococcus oleovorans Hxd3.</title>
        <authorList>
            <consortium name="US DOE Joint Genome Institute"/>
            <person name="Copeland A."/>
            <person name="Lucas S."/>
            <person name="Lapidus A."/>
            <person name="Barry K."/>
            <person name="Glavina del Rio T."/>
            <person name="Dalin E."/>
            <person name="Tice H."/>
            <person name="Pitluck S."/>
            <person name="Kiss H."/>
            <person name="Brettin T."/>
            <person name="Bruce D."/>
            <person name="Detter J.C."/>
            <person name="Han C."/>
            <person name="Schmutz J."/>
            <person name="Larimer F."/>
            <person name="Land M."/>
            <person name="Hauser L."/>
            <person name="Kyrpides N."/>
            <person name="Kim E."/>
            <person name="Wawrik B."/>
            <person name="Richardson P."/>
        </authorList>
    </citation>
    <scope>NUCLEOTIDE SEQUENCE [LARGE SCALE GENOMIC DNA]</scope>
    <source>
        <strain evidence="8">DSM 6200 / JCM 39069 / Hxd3</strain>
    </source>
</reference>
<dbReference type="Gene3D" id="1.20.1250.20">
    <property type="entry name" value="MFS general substrate transporter like domains"/>
    <property type="match status" value="2"/>
</dbReference>
<feature type="transmembrane region" description="Helical" evidence="5">
    <location>
        <begin position="273"/>
        <end position="297"/>
    </location>
</feature>
<dbReference type="KEGG" id="dol:Dole_1452"/>
<dbReference type="PANTHER" id="PTHR42718">
    <property type="entry name" value="MAJOR FACILITATOR SUPERFAMILY MULTIDRUG TRANSPORTER MFSC"/>
    <property type="match status" value="1"/>
</dbReference>
<evidence type="ECO:0000313" key="7">
    <source>
        <dbReference type="EMBL" id="ABW67256.1"/>
    </source>
</evidence>
<feature type="transmembrane region" description="Helical" evidence="5">
    <location>
        <begin position="53"/>
        <end position="78"/>
    </location>
</feature>
<organism evidence="7 8">
    <name type="scientific">Desulfosudis oleivorans (strain DSM 6200 / JCM 39069 / Hxd3)</name>
    <name type="common">Desulfococcus oleovorans</name>
    <dbReference type="NCBI Taxonomy" id="96561"/>
    <lineage>
        <taxon>Bacteria</taxon>
        <taxon>Pseudomonadati</taxon>
        <taxon>Thermodesulfobacteriota</taxon>
        <taxon>Desulfobacteria</taxon>
        <taxon>Desulfobacterales</taxon>
        <taxon>Desulfosudaceae</taxon>
        <taxon>Desulfosudis</taxon>
    </lineage>
</organism>
<dbReference type="EMBL" id="CP000859">
    <property type="protein sequence ID" value="ABW67256.1"/>
    <property type="molecule type" value="Genomic_DNA"/>
</dbReference>
<sequence length="475" mass="50269">MELIPAHSFWIKRMESLRTSKRAVLIVAAVTTFMGPFMVSGVNIVLPAMGTDFAAGAVLLSWVANAYLLSTAVMLVPAAKIADMAGRRKIFIYGIGLFTAATVLIAFAPTIWMVIGLRMLQGVGAAMVSTTGIAIVAAVFPVSERGRAIGITVAAVYIGLSTGPFAAGYLSALWGWRSLFLVTFPMGLLSVYLAATMIRDEWTPAAGQPLDIIGTLLYGLCLVLLMAGLSGMPGIKGTMALVGAIVCFYLFIRQELKTPYPVVEIALFQKNRGFAFSSLAALINYAATFAVAFYLSLYLQYIKAMTPQTAGLVLITQPVVMALFSPLAGRLSDRFEPGAIASLGMSLCATGLLLLALLNGGSGISYIVGTLLLLGLGFALFSSPNMNAIMSSVAPAHYGLASGTVATMRLIGQMLSMAIATLFFALFIGDVQITPETHTAFLQAMRLGFAVCCGLCLIGIYFSWNRGSIRANTDS</sequence>
<dbReference type="GO" id="GO:0022857">
    <property type="term" value="F:transmembrane transporter activity"/>
    <property type="evidence" value="ECO:0007669"/>
    <property type="project" value="InterPro"/>
</dbReference>
<dbReference type="PANTHER" id="PTHR42718:SF48">
    <property type="entry name" value="CONSERVED TWO-DOMAIN MEMBRANE PROTEIN-RELATED"/>
    <property type="match status" value="1"/>
</dbReference>
<dbReference type="FunFam" id="1.20.1250.20:FF:000503">
    <property type="entry name" value="Drug resistance transporter, EmrB/QacA subfamily"/>
    <property type="match status" value="1"/>
</dbReference>
<feature type="transmembrane region" description="Helical" evidence="5">
    <location>
        <begin position="309"/>
        <end position="328"/>
    </location>
</feature>
<keyword evidence="2 5" id="KW-0812">Transmembrane</keyword>
<dbReference type="PROSITE" id="PS50850">
    <property type="entry name" value="MFS"/>
    <property type="match status" value="1"/>
</dbReference>
<feature type="transmembrane region" description="Helical" evidence="5">
    <location>
        <begin position="210"/>
        <end position="229"/>
    </location>
</feature>
<gene>
    <name evidence="7" type="ordered locus">Dole_1452</name>
</gene>
<feature type="transmembrane region" description="Helical" evidence="5">
    <location>
        <begin position="149"/>
        <end position="172"/>
    </location>
</feature>
<dbReference type="SUPFAM" id="SSF103473">
    <property type="entry name" value="MFS general substrate transporter"/>
    <property type="match status" value="1"/>
</dbReference>
<comment type="subcellular location">
    <subcellularLocation>
        <location evidence="1">Membrane</location>
        <topology evidence="1">Multi-pass membrane protein</topology>
    </subcellularLocation>
</comment>
<protein>
    <submittedName>
        <fullName evidence="7">Major facilitator superfamily MFS_1</fullName>
    </submittedName>
</protein>
<keyword evidence="3 5" id="KW-1133">Transmembrane helix</keyword>
<dbReference type="InterPro" id="IPR036259">
    <property type="entry name" value="MFS_trans_sf"/>
</dbReference>
<dbReference type="CDD" id="cd17321">
    <property type="entry name" value="MFS_MMR_MDR_like"/>
    <property type="match status" value="1"/>
</dbReference>
<dbReference type="GO" id="GO:0016020">
    <property type="term" value="C:membrane"/>
    <property type="evidence" value="ECO:0007669"/>
    <property type="project" value="UniProtKB-SubCell"/>
</dbReference>
<name>A8ZZA3_DESOH</name>
<dbReference type="Pfam" id="PF07690">
    <property type="entry name" value="MFS_1"/>
    <property type="match status" value="2"/>
</dbReference>
<dbReference type="Proteomes" id="UP000008561">
    <property type="component" value="Chromosome"/>
</dbReference>
<dbReference type="eggNOG" id="COG0477">
    <property type="taxonomic scope" value="Bacteria"/>
</dbReference>
<evidence type="ECO:0000256" key="3">
    <source>
        <dbReference type="ARBA" id="ARBA00022989"/>
    </source>
</evidence>
<dbReference type="InterPro" id="IPR011701">
    <property type="entry name" value="MFS"/>
</dbReference>
<keyword evidence="4 5" id="KW-0472">Membrane</keyword>
<dbReference type="HOGENOM" id="CLU_000960_28_3_7"/>
<feature type="transmembrane region" description="Helical" evidence="5">
    <location>
        <begin position="121"/>
        <end position="142"/>
    </location>
</feature>
<evidence type="ECO:0000256" key="1">
    <source>
        <dbReference type="ARBA" id="ARBA00004141"/>
    </source>
</evidence>
<evidence type="ECO:0000256" key="5">
    <source>
        <dbReference type="SAM" id="Phobius"/>
    </source>
</evidence>
<feature type="transmembrane region" description="Helical" evidence="5">
    <location>
        <begin position="90"/>
        <end position="115"/>
    </location>
</feature>
<feature type="transmembrane region" description="Helical" evidence="5">
    <location>
        <begin position="440"/>
        <end position="462"/>
    </location>
</feature>
<feature type="transmembrane region" description="Helical" evidence="5">
    <location>
        <begin position="410"/>
        <end position="428"/>
    </location>
</feature>
<evidence type="ECO:0000259" key="6">
    <source>
        <dbReference type="PROSITE" id="PS50850"/>
    </source>
</evidence>
<feature type="transmembrane region" description="Helical" evidence="5">
    <location>
        <begin position="340"/>
        <end position="358"/>
    </location>
</feature>
<dbReference type="InterPro" id="IPR005829">
    <property type="entry name" value="Sugar_transporter_CS"/>
</dbReference>
<feature type="domain" description="Major facilitator superfamily (MFS) profile" evidence="6">
    <location>
        <begin position="24"/>
        <end position="471"/>
    </location>
</feature>
<accession>A8ZZA3</accession>
<dbReference type="AlphaFoldDB" id="A8ZZA3"/>
<evidence type="ECO:0000256" key="4">
    <source>
        <dbReference type="ARBA" id="ARBA00023136"/>
    </source>
</evidence>
<dbReference type="STRING" id="96561.Dole_1452"/>
<feature type="transmembrane region" description="Helical" evidence="5">
    <location>
        <begin position="364"/>
        <end position="381"/>
    </location>
</feature>
<dbReference type="InterPro" id="IPR020846">
    <property type="entry name" value="MFS_dom"/>
</dbReference>
<dbReference type="PROSITE" id="PS00216">
    <property type="entry name" value="SUGAR_TRANSPORT_1"/>
    <property type="match status" value="1"/>
</dbReference>
<keyword evidence="8" id="KW-1185">Reference proteome</keyword>
<evidence type="ECO:0000256" key="2">
    <source>
        <dbReference type="ARBA" id="ARBA00022692"/>
    </source>
</evidence>
<evidence type="ECO:0000313" key="8">
    <source>
        <dbReference type="Proteomes" id="UP000008561"/>
    </source>
</evidence>
<proteinExistence type="predicted"/>
<feature type="transmembrane region" description="Helical" evidence="5">
    <location>
        <begin position="178"/>
        <end position="198"/>
    </location>
</feature>
<feature type="transmembrane region" description="Helical" evidence="5">
    <location>
        <begin position="235"/>
        <end position="252"/>
    </location>
</feature>
<feature type="transmembrane region" description="Helical" evidence="5">
    <location>
        <begin position="23"/>
        <end position="47"/>
    </location>
</feature>